<evidence type="ECO:0000259" key="8">
    <source>
        <dbReference type="Pfam" id="PF01694"/>
    </source>
</evidence>
<dbReference type="GO" id="GO:0004252">
    <property type="term" value="F:serine-type endopeptidase activity"/>
    <property type="evidence" value="ECO:0007669"/>
    <property type="project" value="InterPro"/>
</dbReference>
<dbReference type="PANTHER" id="PTHR43731">
    <property type="entry name" value="RHOMBOID PROTEASE"/>
    <property type="match status" value="1"/>
</dbReference>
<dbReference type="GO" id="GO:0006508">
    <property type="term" value="P:proteolysis"/>
    <property type="evidence" value="ECO:0007669"/>
    <property type="project" value="UniProtKB-KW"/>
</dbReference>
<protein>
    <submittedName>
        <fullName evidence="9">Rhomboid family intramembrane serine protease</fullName>
    </submittedName>
</protein>
<feature type="transmembrane region" description="Helical" evidence="7">
    <location>
        <begin position="214"/>
        <end position="234"/>
    </location>
</feature>
<evidence type="ECO:0000256" key="6">
    <source>
        <dbReference type="ARBA" id="ARBA00023136"/>
    </source>
</evidence>
<dbReference type="RefSeq" id="WP_229841800.1">
    <property type="nucleotide sequence ID" value="NZ_BNAI01000001.1"/>
</dbReference>
<keyword evidence="3 7" id="KW-0812">Transmembrane</keyword>
<name>A0A8J3DSP0_9MICO</name>
<proteinExistence type="inferred from homology"/>
<dbReference type="InterPro" id="IPR050925">
    <property type="entry name" value="Rhomboid_protease_S54"/>
</dbReference>
<reference evidence="9" key="2">
    <citation type="submission" date="2020-09" db="EMBL/GenBank/DDBJ databases">
        <authorList>
            <person name="Sun Q."/>
            <person name="Zhou Y."/>
        </authorList>
    </citation>
    <scope>NUCLEOTIDE SEQUENCE</scope>
    <source>
        <strain evidence="9">CGMCC 1.16548</strain>
    </source>
</reference>
<feature type="transmembrane region" description="Helical" evidence="7">
    <location>
        <begin position="151"/>
        <end position="175"/>
    </location>
</feature>
<dbReference type="InterPro" id="IPR035952">
    <property type="entry name" value="Rhomboid-like_sf"/>
</dbReference>
<evidence type="ECO:0000256" key="2">
    <source>
        <dbReference type="ARBA" id="ARBA00009045"/>
    </source>
</evidence>
<dbReference type="EMBL" id="BNAI01000001">
    <property type="protein sequence ID" value="GHF05489.1"/>
    <property type="molecule type" value="Genomic_DNA"/>
</dbReference>
<dbReference type="Pfam" id="PF01694">
    <property type="entry name" value="Rhomboid"/>
    <property type="match status" value="1"/>
</dbReference>
<keyword evidence="4" id="KW-0378">Hydrolase</keyword>
<organism evidence="9 10">
    <name type="scientific">Pseudolysinimonas yzui</name>
    <dbReference type="NCBI Taxonomy" id="2708254"/>
    <lineage>
        <taxon>Bacteria</taxon>
        <taxon>Bacillati</taxon>
        <taxon>Actinomycetota</taxon>
        <taxon>Actinomycetes</taxon>
        <taxon>Micrococcales</taxon>
        <taxon>Microbacteriaceae</taxon>
        <taxon>Pseudolysinimonas</taxon>
    </lineage>
</organism>
<evidence type="ECO:0000256" key="5">
    <source>
        <dbReference type="ARBA" id="ARBA00022989"/>
    </source>
</evidence>
<feature type="transmembrane region" description="Helical" evidence="7">
    <location>
        <begin position="111"/>
        <end position="139"/>
    </location>
</feature>
<feature type="transmembrane region" description="Helical" evidence="7">
    <location>
        <begin position="240"/>
        <end position="258"/>
    </location>
</feature>
<gene>
    <name evidence="9" type="ORF">GCM10011600_02480</name>
</gene>
<dbReference type="InterPro" id="IPR022764">
    <property type="entry name" value="Peptidase_S54_rhomboid_dom"/>
</dbReference>
<dbReference type="SUPFAM" id="SSF144091">
    <property type="entry name" value="Rhomboid-like"/>
    <property type="match status" value="1"/>
</dbReference>
<feature type="transmembrane region" description="Helical" evidence="7">
    <location>
        <begin position="187"/>
        <end position="207"/>
    </location>
</feature>
<evidence type="ECO:0000256" key="7">
    <source>
        <dbReference type="SAM" id="Phobius"/>
    </source>
</evidence>
<evidence type="ECO:0000256" key="1">
    <source>
        <dbReference type="ARBA" id="ARBA00004141"/>
    </source>
</evidence>
<feature type="domain" description="Peptidase S54 rhomboid" evidence="8">
    <location>
        <begin position="109"/>
        <end position="259"/>
    </location>
</feature>
<evidence type="ECO:0000313" key="9">
    <source>
        <dbReference type="EMBL" id="GHF05489.1"/>
    </source>
</evidence>
<dbReference type="Gene3D" id="1.20.1540.10">
    <property type="entry name" value="Rhomboid-like"/>
    <property type="match status" value="1"/>
</dbReference>
<dbReference type="PANTHER" id="PTHR43731:SF14">
    <property type="entry name" value="PRESENILIN-ASSOCIATED RHOMBOID-LIKE PROTEIN, MITOCHONDRIAL"/>
    <property type="match status" value="1"/>
</dbReference>
<dbReference type="Proteomes" id="UP000617531">
    <property type="component" value="Unassembled WGS sequence"/>
</dbReference>
<comment type="similarity">
    <text evidence="2">Belongs to the peptidase S54 family.</text>
</comment>
<feature type="transmembrane region" description="Helical" evidence="7">
    <location>
        <begin position="270"/>
        <end position="295"/>
    </location>
</feature>
<dbReference type="GO" id="GO:0016020">
    <property type="term" value="C:membrane"/>
    <property type="evidence" value="ECO:0007669"/>
    <property type="project" value="UniProtKB-SubCell"/>
</dbReference>
<accession>A0A8J3DSP0</accession>
<keyword evidence="10" id="KW-1185">Reference proteome</keyword>
<sequence>MTDSSAVEAPPTCYRHPDRATYISCQRCGRPICPECSTQAAVGVHCPECVREGRPAGGSGLARALTSRRSAAVTYTLMGLIVVAYAVQWLSGGALTSAWVLNPTVVGAEPWRLFTSAFLHSPGTIIHILFNLYALWAFGPALESFLGRVRFLALYLTAALGGSVGVLALYALAIATDGASIEVTGGFLQPSSALGASGAIFGLMGAYLPLRRAIGVNVIQLLIVLGVNVLLGFIASGIAWEAHLGGLLAGAAIGWVFLRTRRTSQRRAQILGVAGIAVGLLVVFVLFVVSAPAYYGL</sequence>
<keyword evidence="6 7" id="KW-0472">Membrane</keyword>
<dbReference type="AlphaFoldDB" id="A0A8J3DSP0"/>
<comment type="caution">
    <text evidence="9">The sequence shown here is derived from an EMBL/GenBank/DDBJ whole genome shotgun (WGS) entry which is preliminary data.</text>
</comment>
<comment type="subcellular location">
    <subcellularLocation>
        <location evidence="1">Membrane</location>
        <topology evidence="1">Multi-pass membrane protein</topology>
    </subcellularLocation>
</comment>
<evidence type="ECO:0000256" key="3">
    <source>
        <dbReference type="ARBA" id="ARBA00022692"/>
    </source>
</evidence>
<evidence type="ECO:0000256" key="4">
    <source>
        <dbReference type="ARBA" id="ARBA00022801"/>
    </source>
</evidence>
<reference evidence="9" key="1">
    <citation type="journal article" date="2014" name="Int. J. Syst. Evol. Microbiol.">
        <title>Complete genome sequence of Corynebacterium casei LMG S-19264T (=DSM 44701T), isolated from a smear-ripened cheese.</title>
        <authorList>
            <consortium name="US DOE Joint Genome Institute (JGI-PGF)"/>
            <person name="Walter F."/>
            <person name="Albersmeier A."/>
            <person name="Kalinowski J."/>
            <person name="Ruckert C."/>
        </authorList>
    </citation>
    <scope>NUCLEOTIDE SEQUENCE</scope>
    <source>
        <strain evidence="9">CGMCC 1.16548</strain>
    </source>
</reference>
<evidence type="ECO:0000313" key="10">
    <source>
        <dbReference type="Proteomes" id="UP000617531"/>
    </source>
</evidence>
<keyword evidence="5 7" id="KW-1133">Transmembrane helix</keyword>
<keyword evidence="9" id="KW-0645">Protease</keyword>
<feature type="transmembrane region" description="Helical" evidence="7">
    <location>
        <begin position="72"/>
        <end position="91"/>
    </location>
</feature>